<keyword evidence="3" id="KW-1185">Reference proteome</keyword>
<dbReference type="SUPFAM" id="SSF56112">
    <property type="entry name" value="Protein kinase-like (PK-like)"/>
    <property type="match status" value="1"/>
</dbReference>
<comment type="caution">
    <text evidence="2">The sequence shown here is derived from an EMBL/GenBank/DDBJ whole genome shotgun (WGS) entry which is preliminary data.</text>
</comment>
<organism evidence="2 3">
    <name type="scientific">Legionella parisiensis</name>
    <dbReference type="NCBI Taxonomy" id="45071"/>
    <lineage>
        <taxon>Bacteria</taxon>
        <taxon>Pseudomonadati</taxon>
        <taxon>Pseudomonadota</taxon>
        <taxon>Gammaproteobacteria</taxon>
        <taxon>Legionellales</taxon>
        <taxon>Legionellaceae</taxon>
        <taxon>Legionella</taxon>
    </lineage>
</organism>
<dbReference type="EMBL" id="LSOG01000108">
    <property type="protein sequence ID" value="OEH45124.1"/>
    <property type="molecule type" value="Genomic_DNA"/>
</dbReference>
<accession>A0A1E5JKU1</accession>
<reference evidence="2 3" key="1">
    <citation type="submission" date="2016-02" db="EMBL/GenBank/DDBJ databases">
        <title>Secondary metabolites in Legionella.</title>
        <authorList>
            <person name="Tobias N.J."/>
            <person name="Bode H.B."/>
        </authorList>
    </citation>
    <scope>NUCLEOTIDE SEQUENCE [LARGE SCALE GENOMIC DNA]</scope>
    <source>
        <strain evidence="2 3">DSM 19216</strain>
    </source>
</reference>
<dbReference type="STRING" id="45071.Lpar_1025"/>
<dbReference type="PROSITE" id="PS50011">
    <property type="entry name" value="PROTEIN_KINASE_DOM"/>
    <property type="match status" value="1"/>
</dbReference>
<evidence type="ECO:0000313" key="2">
    <source>
        <dbReference type="EMBL" id="OEH45124.1"/>
    </source>
</evidence>
<name>A0A1E5JKU1_9GAMM</name>
<evidence type="ECO:0000313" key="3">
    <source>
        <dbReference type="Proteomes" id="UP000095229"/>
    </source>
</evidence>
<dbReference type="Gene3D" id="1.10.510.10">
    <property type="entry name" value="Transferase(Phosphotransferase) domain 1"/>
    <property type="match status" value="1"/>
</dbReference>
<protein>
    <recommendedName>
        <fullName evidence="1">Protein kinase domain-containing protein</fullName>
    </recommendedName>
</protein>
<sequence length="555" mass="63231">MYGKGRLAMDEYGQVFLIKIEKKAVLQKRARFKKEFGPEFDVQDSMEEEIAIGKDVGLIVASSQKGGDSEEYNVPDYSEYIPEQNYVLMRFGGDSVKQKIKTPDLTPEQRLDMAIQAAWQCHLLHQGYLSKSGVPYVHGDLKPEQLVVNAQNQLSLVDFGCANNRLGENHGNDSGSFNYLSSSCRAYTRKEVDHFALLRTIYMPEKFEDKLGNTKERKNTFNSDNVSILDDDCIEQYSLRKWLDTSSGKLPKDSSPEQIAFLLILTQCQSQHLFEHHKNNQDAISALNIVYQSGYISNQEFSATSFLNNEMAINCLAKLTPIMHLMDKDAQLKLVEQIMSSNLNLNTSEQHPLLTYLQFDSPTRHLIAPVLSIAIKNDVDLDEVLKNIEFIKAISPLIRDNPKNIILGPGENIVERLCYEYKGELGKNLSLFFAAKKFLGPENFKEIFRTQDVMEALKYEVQEHKEKYSKKGIGFFGRKNNDGINKLNQLDSSDEKTYGKFAQKIEGISPDGALPFFRSRDPEIQKFYCIAHVLLSTVGCIKENEQIMEKQNYLL</sequence>
<gene>
    <name evidence="2" type="ORF">lpari_03894</name>
</gene>
<dbReference type="GO" id="GO:0004672">
    <property type="term" value="F:protein kinase activity"/>
    <property type="evidence" value="ECO:0007669"/>
    <property type="project" value="InterPro"/>
</dbReference>
<evidence type="ECO:0000259" key="1">
    <source>
        <dbReference type="PROSITE" id="PS50011"/>
    </source>
</evidence>
<dbReference type="InterPro" id="IPR000719">
    <property type="entry name" value="Prot_kinase_dom"/>
</dbReference>
<dbReference type="GO" id="GO:0005524">
    <property type="term" value="F:ATP binding"/>
    <property type="evidence" value="ECO:0007669"/>
    <property type="project" value="InterPro"/>
</dbReference>
<proteinExistence type="predicted"/>
<dbReference type="Proteomes" id="UP000095229">
    <property type="component" value="Unassembled WGS sequence"/>
</dbReference>
<dbReference type="InterPro" id="IPR011009">
    <property type="entry name" value="Kinase-like_dom_sf"/>
</dbReference>
<feature type="domain" description="Protein kinase" evidence="1">
    <location>
        <begin position="1"/>
        <end position="391"/>
    </location>
</feature>
<dbReference type="AlphaFoldDB" id="A0A1E5JKU1"/>
<dbReference type="PATRIC" id="fig|45071.7.peg.4190"/>